<reference evidence="1" key="1">
    <citation type="submission" date="2021-02" db="EMBL/GenBank/DDBJ databases">
        <authorList>
            <person name="Nowell W R."/>
        </authorList>
    </citation>
    <scope>NUCLEOTIDE SEQUENCE</scope>
</reference>
<dbReference type="Proteomes" id="UP000676336">
    <property type="component" value="Unassembled WGS sequence"/>
</dbReference>
<feature type="non-terminal residue" evidence="1">
    <location>
        <position position="94"/>
    </location>
</feature>
<organism evidence="1 2">
    <name type="scientific">Rotaria magnacalcarata</name>
    <dbReference type="NCBI Taxonomy" id="392030"/>
    <lineage>
        <taxon>Eukaryota</taxon>
        <taxon>Metazoa</taxon>
        <taxon>Spiralia</taxon>
        <taxon>Gnathifera</taxon>
        <taxon>Rotifera</taxon>
        <taxon>Eurotatoria</taxon>
        <taxon>Bdelloidea</taxon>
        <taxon>Philodinida</taxon>
        <taxon>Philodinidae</taxon>
        <taxon>Rotaria</taxon>
    </lineage>
</organism>
<name>A0A8S3JMF2_9BILA</name>
<proteinExistence type="predicted"/>
<sequence length="94" mass="10975">KLLMSDPLFEDLLLNEMPDVGSLRIKAYEQRNLSEDQRDYDLEDKSSDDLAAYEFSFFVNNVLSSLVVNCTDEKISIRALKQLHRLTTIDLYRE</sequence>
<dbReference type="AlphaFoldDB" id="A0A8S3JMF2"/>
<dbReference type="EMBL" id="CAJOBI010346795">
    <property type="protein sequence ID" value="CAF5218440.1"/>
    <property type="molecule type" value="Genomic_DNA"/>
</dbReference>
<protein>
    <submittedName>
        <fullName evidence="1">Uncharacterized protein</fullName>
    </submittedName>
</protein>
<accession>A0A8S3JMF2</accession>
<comment type="caution">
    <text evidence="1">The sequence shown here is derived from an EMBL/GenBank/DDBJ whole genome shotgun (WGS) entry which is preliminary data.</text>
</comment>
<feature type="non-terminal residue" evidence="1">
    <location>
        <position position="1"/>
    </location>
</feature>
<evidence type="ECO:0000313" key="2">
    <source>
        <dbReference type="Proteomes" id="UP000676336"/>
    </source>
</evidence>
<gene>
    <name evidence="1" type="ORF">SMN809_LOCUS80953</name>
</gene>
<evidence type="ECO:0000313" key="1">
    <source>
        <dbReference type="EMBL" id="CAF5218440.1"/>
    </source>
</evidence>